<feature type="signal peptide" evidence="3">
    <location>
        <begin position="1"/>
        <end position="18"/>
    </location>
</feature>
<organism evidence="5 6">
    <name type="scientific">Cryptolaemus montrouzieri</name>
    <dbReference type="NCBI Taxonomy" id="559131"/>
    <lineage>
        <taxon>Eukaryota</taxon>
        <taxon>Metazoa</taxon>
        <taxon>Ecdysozoa</taxon>
        <taxon>Arthropoda</taxon>
        <taxon>Hexapoda</taxon>
        <taxon>Insecta</taxon>
        <taxon>Pterygota</taxon>
        <taxon>Neoptera</taxon>
        <taxon>Endopterygota</taxon>
        <taxon>Coleoptera</taxon>
        <taxon>Polyphaga</taxon>
        <taxon>Cucujiformia</taxon>
        <taxon>Coccinelloidea</taxon>
        <taxon>Coccinellidae</taxon>
        <taxon>Scymninae</taxon>
        <taxon>Scymnini</taxon>
        <taxon>Cryptolaemus</taxon>
    </lineage>
</organism>
<evidence type="ECO:0000313" key="5">
    <source>
        <dbReference type="EMBL" id="KAL3286326.1"/>
    </source>
</evidence>
<dbReference type="Gene3D" id="2.40.128.20">
    <property type="match status" value="1"/>
</dbReference>
<dbReference type="InterPro" id="IPR022271">
    <property type="entry name" value="Lipocalin_ApoD"/>
</dbReference>
<feature type="chain" id="PRO_5044537076" description="Lipocalin/cytosolic fatty-acid binding domain-containing protein" evidence="3">
    <location>
        <begin position="19"/>
        <end position="200"/>
    </location>
</feature>
<protein>
    <recommendedName>
        <fullName evidence="4">Lipocalin/cytosolic fatty-acid binding domain-containing protein</fullName>
    </recommendedName>
</protein>
<sequence>MMKYLALILVFLVIGSNCQIVIKEKCPDVTVQQNFDTKKWSGTWYLVEAYSTSFLQSEKCVDLLITQFPNKTVGLQLTTFNIETNDQSRTDGRVNHIGPNGDGKLSGYLNGTFYVTSILETDYENYSVDWTCQKETDETNDAIVWILTRTPNPSDEIRDKYHNVLDRNGISRKYLHPVEQKDCPKRVENNTHYRSIKNEF</sequence>
<keyword evidence="2" id="KW-1015">Disulfide bond</keyword>
<keyword evidence="3" id="KW-0732">Signal</keyword>
<comment type="similarity">
    <text evidence="1 3">Belongs to the calycin superfamily. Lipocalin family.</text>
</comment>
<evidence type="ECO:0000259" key="4">
    <source>
        <dbReference type="Pfam" id="PF00061"/>
    </source>
</evidence>
<evidence type="ECO:0000313" key="6">
    <source>
        <dbReference type="Proteomes" id="UP001516400"/>
    </source>
</evidence>
<dbReference type="GO" id="GO:0006950">
    <property type="term" value="P:response to stress"/>
    <property type="evidence" value="ECO:0007669"/>
    <property type="project" value="UniProtKB-ARBA"/>
</dbReference>
<proteinExistence type="inferred from homology"/>
<reference evidence="5 6" key="1">
    <citation type="journal article" date="2021" name="BMC Biol.">
        <title>Horizontally acquired antibacterial genes associated with adaptive radiation of ladybird beetles.</title>
        <authorList>
            <person name="Li H.S."/>
            <person name="Tang X.F."/>
            <person name="Huang Y.H."/>
            <person name="Xu Z.Y."/>
            <person name="Chen M.L."/>
            <person name="Du X.Y."/>
            <person name="Qiu B.Y."/>
            <person name="Chen P.T."/>
            <person name="Zhang W."/>
            <person name="Slipinski A."/>
            <person name="Escalona H.E."/>
            <person name="Waterhouse R.M."/>
            <person name="Zwick A."/>
            <person name="Pang H."/>
        </authorList>
    </citation>
    <scope>NUCLEOTIDE SEQUENCE [LARGE SCALE GENOMIC DNA]</scope>
    <source>
        <strain evidence="5">SYSU2018</strain>
    </source>
</reference>
<feature type="domain" description="Lipocalin/cytosolic fatty-acid binding" evidence="4">
    <location>
        <begin position="41"/>
        <end position="181"/>
    </location>
</feature>
<dbReference type="Proteomes" id="UP001516400">
    <property type="component" value="Unassembled WGS sequence"/>
</dbReference>
<dbReference type="SUPFAM" id="SSF50814">
    <property type="entry name" value="Lipocalins"/>
    <property type="match status" value="1"/>
</dbReference>
<dbReference type="AlphaFoldDB" id="A0ABD2P6B0"/>
<comment type="caution">
    <text evidence="5">The sequence shown here is derived from an EMBL/GenBank/DDBJ whole genome shotgun (WGS) entry which is preliminary data.</text>
</comment>
<keyword evidence="6" id="KW-1185">Reference proteome</keyword>
<dbReference type="PANTHER" id="PTHR10612">
    <property type="entry name" value="APOLIPOPROTEIN D"/>
    <property type="match status" value="1"/>
</dbReference>
<dbReference type="PRINTS" id="PR01273">
    <property type="entry name" value="INVTBRTCOLOR"/>
</dbReference>
<name>A0ABD2P6B0_9CUCU</name>
<dbReference type="InterPro" id="IPR003057">
    <property type="entry name" value="Invtbrt_color"/>
</dbReference>
<dbReference type="InterPro" id="IPR000566">
    <property type="entry name" value="Lipocln_cytosolic_FA-bd_dom"/>
</dbReference>
<gene>
    <name evidence="5" type="ORF">HHI36_000834</name>
</gene>
<dbReference type="PIRSF" id="PIRSF036893">
    <property type="entry name" value="Lipocalin_ApoD"/>
    <property type="match status" value="1"/>
</dbReference>
<evidence type="ECO:0000256" key="1">
    <source>
        <dbReference type="ARBA" id="ARBA00006889"/>
    </source>
</evidence>
<dbReference type="Pfam" id="PF00061">
    <property type="entry name" value="Lipocalin"/>
    <property type="match status" value="1"/>
</dbReference>
<accession>A0ABD2P6B0</accession>
<dbReference type="EMBL" id="JABFTP020000185">
    <property type="protein sequence ID" value="KAL3286326.1"/>
    <property type="molecule type" value="Genomic_DNA"/>
</dbReference>
<evidence type="ECO:0000256" key="3">
    <source>
        <dbReference type="PIRNR" id="PIRNR036893"/>
    </source>
</evidence>
<dbReference type="InterPro" id="IPR012674">
    <property type="entry name" value="Calycin"/>
</dbReference>
<dbReference type="PRINTS" id="PR00179">
    <property type="entry name" value="LIPOCALIN"/>
</dbReference>
<evidence type="ECO:0000256" key="2">
    <source>
        <dbReference type="ARBA" id="ARBA00023157"/>
    </source>
</evidence>
<dbReference type="PANTHER" id="PTHR10612:SF62">
    <property type="entry name" value="LIPOCALIN_CYTOSOLIC FATTY-ACID BINDING DOMAIN-CONTAINING PROTEIN"/>
    <property type="match status" value="1"/>
</dbReference>